<sequence>MTDPEPAPDPEGDGRTPAVPPQSGHFDTRTSGGSNKSGRYKQGSRLPRDRKATRRRPTSPDPEPEPADETGPTDETGPIDETGPADKTDSIDEPAAEQTTEPATEPTDGPDEPAAEAASDPADPATEEPAAAGGRGRSAVIVGVVLLLVAAGLGGSIWGSGLLNRSSGRPTVQSRLPARPIPTLAGAAGARPSPSLALAPAIVDRGAGTFTEVQSAGPVLGTAGVLRPFRVAVEDGINENPNAFAAVVDQVLGDPRSWIASGQFRLQRVPASAPAEFTVFLASPTTSEAMCAVGGLSTDKFTSCRLPGQVIVNDARWLTAIPDYGAPLEVYRAYAVNHEVGHQLGYGHEACVQPGQPAPVMQQQTYGLNGCLANSWPYLGGQRYAGPSVP</sequence>
<keyword evidence="2" id="KW-1133">Transmembrane helix</keyword>
<dbReference type="RefSeq" id="WP_168117936.1">
    <property type="nucleotide sequence ID" value="NZ_BOON01000066.1"/>
</dbReference>
<organism evidence="4 5">
    <name type="scientific">Planosporangium mesophilum</name>
    <dbReference type="NCBI Taxonomy" id="689768"/>
    <lineage>
        <taxon>Bacteria</taxon>
        <taxon>Bacillati</taxon>
        <taxon>Actinomycetota</taxon>
        <taxon>Actinomycetes</taxon>
        <taxon>Micromonosporales</taxon>
        <taxon>Micromonosporaceae</taxon>
        <taxon>Planosporangium</taxon>
    </lineage>
</organism>
<protein>
    <recommendedName>
        <fullName evidence="3">DUF3152 domain-containing protein</fullName>
    </recommendedName>
</protein>
<feature type="compositionally biased region" description="Acidic residues" evidence="1">
    <location>
        <begin position="62"/>
        <end position="72"/>
    </location>
</feature>
<keyword evidence="2" id="KW-0812">Transmembrane</keyword>
<dbReference type="AlphaFoldDB" id="A0A8J3X409"/>
<dbReference type="Proteomes" id="UP000599074">
    <property type="component" value="Unassembled WGS sequence"/>
</dbReference>
<evidence type="ECO:0000256" key="2">
    <source>
        <dbReference type="SAM" id="Phobius"/>
    </source>
</evidence>
<reference evidence="4" key="1">
    <citation type="submission" date="2021-01" db="EMBL/GenBank/DDBJ databases">
        <title>Whole genome shotgun sequence of Planosporangium mesophilum NBRC 109066.</title>
        <authorList>
            <person name="Komaki H."/>
            <person name="Tamura T."/>
        </authorList>
    </citation>
    <scope>NUCLEOTIDE SEQUENCE</scope>
    <source>
        <strain evidence="4">NBRC 109066</strain>
    </source>
</reference>
<feature type="compositionally biased region" description="Acidic residues" evidence="1">
    <location>
        <begin position="1"/>
        <end position="11"/>
    </location>
</feature>
<accession>A0A8J3X409</accession>
<dbReference type="InterPro" id="IPR022603">
    <property type="entry name" value="DUF3152"/>
</dbReference>
<evidence type="ECO:0000313" key="5">
    <source>
        <dbReference type="Proteomes" id="UP000599074"/>
    </source>
</evidence>
<feature type="region of interest" description="Disordered" evidence="1">
    <location>
        <begin position="1"/>
        <end position="135"/>
    </location>
</feature>
<dbReference type="Pfam" id="PF11350">
    <property type="entry name" value="DUF3152"/>
    <property type="match status" value="1"/>
</dbReference>
<feature type="transmembrane region" description="Helical" evidence="2">
    <location>
        <begin position="139"/>
        <end position="159"/>
    </location>
</feature>
<name>A0A8J3X409_9ACTN</name>
<feature type="compositionally biased region" description="Low complexity" evidence="1">
    <location>
        <begin position="96"/>
        <end position="107"/>
    </location>
</feature>
<keyword evidence="2" id="KW-0472">Membrane</keyword>
<evidence type="ECO:0000259" key="3">
    <source>
        <dbReference type="Pfam" id="PF11350"/>
    </source>
</evidence>
<proteinExistence type="predicted"/>
<evidence type="ECO:0000256" key="1">
    <source>
        <dbReference type="SAM" id="MobiDB-lite"/>
    </source>
</evidence>
<evidence type="ECO:0000313" key="4">
    <source>
        <dbReference type="EMBL" id="GII26104.1"/>
    </source>
</evidence>
<dbReference type="SUPFAM" id="SSF55486">
    <property type="entry name" value="Metalloproteases ('zincins'), catalytic domain"/>
    <property type="match status" value="1"/>
</dbReference>
<gene>
    <name evidence="4" type="ORF">Pme01_57010</name>
</gene>
<feature type="compositionally biased region" description="Low complexity" evidence="1">
    <location>
        <begin position="115"/>
        <end position="135"/>
    </location>
</feature>
<dbReference type="EMBL" id="BOON01000066">
    <property type="protein sequence ID" value="GII26104.1"/>
    <property type="molecule type" value="Genomic_DNA"/>
</dbReference>
<keyword evidence="5" id="KW-1185">Reference proteome</keyword>
<feature type="domain" description="DUF3152" evidence="3">
    <location>
        <begin position="203"/>
        <end position="369"/>
    </location>
</feature>
<comment type="caution">
    <text evidence="4">The sequence shown here is derived from an EMBL/GenBank/DDBJ whole genome shotgun (WGS) entry which is preliminary data.</text>
</comment>